<dbReference type="Pfam" id="PF16344">
    <property type="entry name" value="FecR_C"/>
    <property type="match status" value="1"/>
</dbReference>
<dbReference type="InterPro" id="IPR032508">
    <property type="entry name" value="FecR_C"/>
</dbReference>
<dbReference type="EMBL" id="JACOOH010000006">
    <property type="protein sequence ID" value="MBC5622164.1"/>
    <property type="molecule type" value="Genomic_DNA"/>
</dbReference>
<feature type="domain" description="Protein FecR C-terminal" evidence="3">
    <location>
        <begin position="324"/>
        <end position="389"/>
    </location>
</feature>
<evidence type="ECO:0000259" key="3">
    <source>
        <dbReference type="Pfam" id="PF16344"/>
    </source>
</evidence>
<feature type="transmembrane region" description="Helical" evidence="1">
    <location>
        <begin position="92"/>
        <end position="112"/>
    </location>
</feature>
<dbReference type="RefSeq" id="WP_186976706.1">
    <property type="nucleotide sequence ID" value="NZ_JACOOH010000006.1"/>
</dbReference>
<dbReference type="PANTHER" id="PTHR30273">
    <property type="entry name" value="PERIPLASMIC SIGNAL SENSOR AND SIGMA FACTOR ACTIVATOR FECR-RELATED"/>
    <property type="match status" value="1"/>
</dbReference>
<keyword evidence="1" id="KW-0472">Membrane</keyword>
<evidence type="ECO:0000256" key="1">
    <source>
        <dbReference type="SAM" id="Phobius"/>
    </source>
</evidence>
<dbReference type="Gene3D" id="2.60.120.1440">
    <property type="match status" value="1"/>
</dbReference>
<evidence type="ECO:0000313" key="5">
    <source>
        <dbReference type="Proteomes" id="UP000646484"/>
    </source>
</evidence>
<accession>A0ABR7D2M0</accession>
<proteinExistence type="predicted"/>
<dbReference type="Proteomes" id="UP000646484">
    <property type="component" value="Unassembled WGS sequence"/>
</dbReference>
<gene>
    <name evidence="4" type="ORF">H8S64_13750</name>
</gene>
<dbReference type="Pfam" id="PF04773">
    <property type="entry name" value="FecR"/>
    <property type="match status" value="1"/>
</dbReference>
<dbReference type="PANTHER" id="PTHR30273:SF2">
    <property type="entry name" value="PROTEIN FECR"/>
    <property type="match status" value="1"/>
</dbReference>
<keyword evidence="5" id="KW-1185">Reference proteome</keyword>
<sequence>MSLSKKHFKIAEILAAIFMNTHSGEEREKYELWERENGRLAKEIFNRENYDEFVRVAERFDCQEGWQVFVENRKIKVLSGEKQGGRVNRFKFVSRYAAVGIILIACGLFFWLNRSREEEPKQPVFAYQIEAGTTGARLTLADGKTVDIVKDQTFMMKETDGTLLVTDSMGIDYVAHDVKDEEEIRNTISTLTGMEYTLTLSDGTKVYLNAESKLCFPVCFKGAQRVVELSGEAYFEVAEDAAHPFVIKTRDISVKVLGTSFNLRAYEDEEVVTTTLTAGKVQVFDGRQFKDIVHGEQVVYEKAARTMEVSKVEVGRYMAWREGKFVFRNERLEDVMKYLARWYNVRYEFMNEDAKNMRVGAKLNRYNNMNPIIEMLKKNPSISISRKDGVFYISSE</sequence>
<dbReference type="InterPro" id="IPR012373">
    <property type="entry name" value="Ferrdict_sens_TM"/>
</dbReference>
<feature type="domain" description="FecR protein" evidence="2">
    <location>
        <begin position="187"/>
        <end position="281"/>
    </location>
</feature>
<organism evidence="4 5">
    <name type="scientific">Butyricimonas hominis</name>
    <dbReference type="NCBI Taxonomy" id="2763032"/>
    <lineage>
        <taxon>Bacteria</taxon>
        <taxon>Pseudomonadati</taxon>
        <taxon>Bacteroidota</taxon>
        <taxon>Bacteroidia</taxon>
        <taxon>Bacteroidales</taxon>
        <taxon>Odoribacteraceae</taxon>
        <taxon>Butyricimonas</taxon>
    </lineage>
</organism>
<reference evidence="4 5" key="1">
    <citation type="submission" date="2020-08" db="EMBL/GenBank/DDBJ databases">
        <title>Genome public.</title>
        <authorList>
            <person name="Liu C."/>
            <person name="Sun Q."/>
        </authorList>
    </citation>
    <scope>NUCLEOTIDE SEQUENCE [LARGE SCALE GENOMIC DNA]</scope>
    <source>
        <strain evidence="4 5">NSJ-56</strain>
    </source>
</reference>
<dbReference type="InterPro" id="IPR006860">
    <property type="entry name" value="FecR"/>
</dbReference>
<comment type="caution">
    <text evidence="4">The sequence shown here is derived from an EMBL/GenBank/DDBJ whole genome shotgun (WGS) entry which is preliminary data.</text>
</comment>
<keyword evidence="1" id="KW-0812">Transmembrane</keyword>
<dbReference type="Gene3D" id="3.55.50.30">
    <property type="match status" value="1"/>
</dbReference>
<protein>
    <submittedName>
        <fullName evidence="4">FecR domain-containing protein</fullName>
    </submittedName>
</protein>
<evidence type="ECO:0000259" key="2">
    <source>
        <dbReference type="Pfam" id="PF04773"/>
    </source>
</evidence>
<name>A0ABR7D2M0_9BACT</name>
<keyword evidence="1" id="KW-1133">Transmembrane helix</keyword>
<evidence type="ECO:0000313" key="4">
    <source>
        <dbReference type="EMBL" id="MBC5622164.1"/>
    </source>
</evidence>